<evidence type="ECO:0000313" key="9">
    <source>
        <dbReference type="EMBL" id="CAH1108003.1"/>
    </source>
</evidence>
<dbReference type="AlphaFoldDB" id="A0A9P0GC96"/>
<dbReference type="GO" id="GO:0005524">
    <property type="term" value="F:ATP binding"/>
    <property type="evidence" value="ECO:0007669"/>
    <property type="project" value="UniProtKB-KW"/>
</dbReference>
<evidence type="ECO:0000313" key="10">
    <source>
        <dbReference type="Proteomes" id="UP001153636"/>
    </source>
</evidence>
<feature type="transmembrane region" description="Helical" evidence="7">
    <location>
        <begin position="101"/>
        <end position="118"/>
    </location>
</feature>
<evidence type="ECO:0000256" key="6">
    <source>
        <dbReference type="ARBA" id="ARBA00023136"/>
    </source>
</evidence>
<feature type="transmembrane region" description="Helical" evidence="7">
    <location>
        <begin position="357"/>
        <end position="373"/>
    </location>
</feature>
<dbReference type="FunFam" id="1.20.1560.10:FF:000026">
    <property type="entry name" value="Multidrug resistance-associated protein lethal(2)03659"/>
    <property type="match status" value="1"/>
</dbReference>
<dbReference type="Gene3D" id="1.20.1560.10">
    <property type="entry name" value="ABC transporter type 1, transmembrane domain"/>
    <property type="match status" value="1"/>
</dbReference>
<keyword evidence="3" id="KW-0547">Nucleotide-binding</keyword>
<dbReference type="InterPro" id="IPR011527">
    <property type="entry name" value="ABC1_TM_dom"/>
</dbReference>
<accession>A0A9P0GC96</accession>
<feature type="transmembrane region" description="Helical" evidence="7">
    <location>
        <begin position="130"/>
        <end position="147"/>
    </location>
</feature>
<dbReference type="GO" id="GO:0140359">
    <property type="term" value="F:ABC-type transporter activity"/>
    <property type="evidence" value="ECO:0007669"/>
    <property type="project" value="InterPro"/>
</dbReference>
<keyword evidence="4" id="KW-0067">ATP-binding</keyword>
<evidence type="ECO:0000256" key="4">
    <source>
        <dbReference type="ARBA" id="ARBA00022840"/>
    </source>
</evidence>
<evidence type="ECO:0000256" key="7">
    <source>
        <dbReference type="SAM" id="Phobius"/>
    </source>
</evidence>
<keyword evidence="1" id="KW-0813">Transport</keyword>
<feature type="transmembrane region" description="Helical" evidence="7">
    <location>
        <begin position="229"/>
        <end position="250"/>
    </location>
</feature>
<dbReference type="InterPro" id="IPR050173">
    <property type="entry name" value="ABC_transporter_C-like"/>
</dbReference>
<dbReference type="SUPFAM" id="SSF90123">
    <property type="entry name" value="ABC transporter transmembrane region"/>
    <property type="match status" value="1"/>
</dbReference>
<evidence type="ECO:0000256" key="3">
    <source>
        <dbReference type="ARBA" id="ARBA00022741"/>
    </source>
</evidence>
<keyword evidence="2 7" id="KW-0812">Transmembrane</keyword>
<dbReference type="InterPro" id="IPR036640">
    <property type="entry name" value="ABC1_TM_sf"/>
</dbReference>
<gene>
    <name evidence="9" type="ORF">PSYICH_LOCUS8822</name>
</gene>
<organism evidence="9 10">
    <name type="scientific">Psylliodes chrysocephalus</name>
    <dbReference type="NCBI Taxonomy" id="3402493"/>
    <lineage>
        <taxon>Eukaryota</taxon>
        <taxon>Metazoa</taxon>
        <taxon>Ecdysozoa</taxon>
        <taxon>Arthropoda</taxon>
        <taxon>Hexapoda</taxon>
        <taxon>Insecta</taxon>
        <taxon>Pterygota</taxon>
        <taxon>Neoptera</taxon>
        <taxon>Endopterygota</taxon>
        <taxon>Coleoptera</taxon>
        <taxon>Polyphaga</taxon>
        <taxon>Cucujiformia</taxon>
        <taxon>Chrysomeloidea</taxon>
        <taxon>Chrysomelidae</taxon>
        <taxon>Galerucinae</taxon>
        <taxon>Alticini</taxon>
        <taxon>Psylliodes</taxon>
    </lineage>
</organism>
<feature type="domain" description="ABC transmembrane type-1" evidence="8">
    <location>
        <begin position="102"/>
        <end position="367"/>
    </location>
</feature>
<dbReference type="GO" id="GO:0016020">
    <property type="term" value="C:membrane"/>
    <property type="evidence" value="ECO:0007669"/>
    <property type="project" value="InterPro"/>
</dbReference>
<keyword evidence="6 7" id="KW-0472">Membrane</keyword>
<dbReference type="EMBL" id="OV651815">
    <property type="protein sequence ID" value="CAH1108003.1"/>
    <property type="molecule type" value="Genomic_DNA"/>
</dbReference>
<feature type="transmembrane region" description="Helical" evidence="7">
    <location>
        <begin position="310"/>
        <end position="337"/>
    </location>
</feature>
<proteinExistence type="predicted"/>
<evidence type="ECO:0000256" key="2">
    <source>
        <dbReference type="ARBA" id="ARBA00022692"/>
    </source>
</evidence>
<evidence type="ECO:0000256" key="5">
    <source>
        <dbReference type="ARBA" id="ARBA00022989"/>
    </source>
</evidence>
<dbReference type="Pfam" id="PF00664">
    <property type="entry name" value="ABC_membrane"/>
    <property type="match status" value="1"/>
</dbReference>
<evidence type="ECO:0000259" key="8">
    <source>
        <dbReference type="PROSITE" id="PS50929"/>
    </source>
</evidence>
<dbReference type="PANTHER" id="PTHR24223">
    <property type="entry name" value="ATP-BINDING CASSETTE SUB-FAMILY C"/>
    <property type="match status" value="1"/>
</dbReference>
<keyword evidence="5 7" id="KW-1133">Transmembrane helix</keyword>
<name>A0A9P0GC96_9CUCU</name>
<sequence length="456" mass="52278">MDTGAKTTKKRNPAENANPLSHLLFLYMFPIFKKTYKYKLTEDDLFSPLKEHKSSYLGSTLERLWKEEYRIHKKTALHRALFRLFGLRYMILGVIRLIDELMLIVIVPYCIRMLVKFLEAGQILITKNEALIYAAVLVLTLFLDGIIQQPNYMGLQHIAQKMRVACTSLIYRKTLRFSRTALGNTTVGQLVNLISNDVSKFDQLFGLTHYAWIGPIQVAVGTWLLYKEIGVGAFFGMAFLISFVPLQIWLAKKMSVMRLKTALRTDERVRLMNEIISGIQVIKMYCWEKPFAELIDLARRSEMKAIRSHSCLLGILYSFEVFVSRTAIFVSILGFVLLGNDISADKVFAVTAIYNQMRTVITIIFSLSISAFAETNVSILRIQELLVFEEKEQDEPENILNGNCLKFDGIKNGMNGNKIPSIEMQPKIINPKVILSGVSAKWQEDKTDDNFIRYKY</sequence>
<protein>
    <recommendedName>
        <fullName evidence="8">ABC transmembrane type-1 domain-containing protein</fullName>
    </recommendedName>
</protein>
<dbReference type="PROSITE" id="PS50929">
    <property type="entry name" value="ABC_TM1F"/>
    <property type="match status" value="1"/>
</dbReference>
<reference evidence="9" key="1">
    <citation type="submission" date="2022-01" db="EMBL/GenBank/DDBJ databases">
        <authorList>
            <person name="King R."/>
        </authorList>
    </citation>
    <scope>NUCLEOTIDE SEQUENCE</scope>
</reference>
<dbReference type="PANTHER" id="PTHR24223:SF448">
    <property type="entry name" value="FI20146P1-RELATED"/>
    <property type="match status" value="1"/>
</dbReference>
<evidence type="ECO:0000256" key="1">
    <source>
        <dbReference type="ARBA" id="ARBA00022448"/>
    </source>
</evidence>
<dbReference type="Proteomes" id="UP001153636">
    <property type="component" value="Chromosome 3"/>
</dbReference>
<dbReference type="OrthoDB" id="6500128at2759"/>
<keyword evidence="10" id="KW-1185">Reference proteome</keyword>